<protein>
    <submittedName>
        <fullName evidence="8">Putative disease resistance protein</fullName>
    </submittedName>
</protein>
<dbReference type="InterPro" id="IPR032675">
    <property type="entry name" value="LRR_dom_sf"/>
</dbReference>
<dbReference type="EMBL" id="QPKB01000005">
    <property type="protein sequence ID" value="RWR84348.1"/>
    <property type="molecule type" value="Genomic_DNA"/>
</dbReference>
<dbReference type="InterPro" id="IPR027417">
    <property type="entry name" value="P-loop_NTPase"/>
</dbReference>
<keyword evidence="1" id="KW-0677">Repeat</keyword>
<dbReference type="STRING" id="337451.A0A3S4P176"/>
<feature type="domain" description="Disease resistance N-terminal" evidence="5">
    <location>
        <begin position="313"/>
        <end position="392"/>
    </location>
</feature>
<dbReference type="Gene3D" id="3.40.50.300">
    <property type="entry name" value="P-loop containing nucleotide triphosphate hydrolases"/>
    <property type="match status" value="2"/>
</dbReference>
<accession>A0A3S4P176</accession>
<dbReference type="OrthoDB" id="409916at2759"/>
<dbReference type="InterPro" id="IPR036388">
    <property type="entry name" value="WH-like_DNA-bd_sf"/>
</dbReference>
<keyword evidence="2" id="KW-0547">Nucleotide-binding</keyword>
<dbReference type="InterPro" id="IPR038005">
    <property type="entry name" value="RX-like_CC"/>
</dbReference>
<name>A0A3S4P176_9MAGN</name>
<dbReference type="CDD" id="cd14798">
    <property type="entry name" value="RX-CC_like"/>
    <property type="match status" value="1"/>
</dbReference>
<dbReference type="FunFam" id="1.10.10.10:FF:000322">
    <property type="entry name" value="Probable disease resistance protein At1g63360"/>
    <property type="match status" value="1"/>
</dbReference>
<dbReference type="PANTHER" id="PTHR23155:SF1228">
    <property type="entry name" value="NB-ARC DOMAIN CONTAINING PROTEIN, EXPRESSED"/>
    <property type="match status" value="1"/>
</dbReference>
<proteinExistence type="predicted"/>
<dbReference type="SUPFAM" id="SSF52058">
    <property type="entry name" value="L domain-like"/>
    <property type="match status" value="1"/>
</dbReference>
<dbReference type="PRINTS" id="PR00364">
    <property type="entry name" value="DISEASERSIST"/>
</dbReference>
<feature type="domain" description="NB-ARC" evidence="4">
    <location>
        <begin position="498"/>
        <end position="588"/>
    </location>
</feature>
<dbReference type="FunFam" id="3.40.50.300:FF:001091">
    <property type="entry name" value="Probable disease resistance protein At1g61300"/>
    <property type="match status" value="1"/>
</dbReference>
<dbReference type="InterPro" id="IPR002182">
    <property type="entry name" value="NB-ARC"/>
</dbReference>
<dbReference type="GO" id="GO:0043531">
    <property type="term" value="F:ADP binding"/>
    <property type="evidence" value="ECO:0007669"/>
    <property type="project" value="InterPro"/>
</dbReference>
<evidence type="ECO:0000259" key="6">
    <source>
        <dbReference type="Pfam" id="PF23559"/>
    </source>
</evidence>
<dbReference type="Pfam" id="PF18052">
    <property type="entry name" value="Rx_N"/>
    <property type="match status" value="1"/>
</dbReference>
<dbReference type="InterPro" id="IPR058922">
    <property type="entry name" value="WHD_DRP"/>
</dbReference>
<dbReference type="GO" id="GO:0098542">
    <property type="term" value="P:defense response to other organism"/>
    <property type="evidence" value="ECO:0007669"/>
    <property type="project" value="TreeGrafter"/>
</dbReference>
<dbReference type="SUPFAM" id="SSF52540">
    <property type="entry name" value="P-loop containing nucleoside triphosphate hydrolases"/>
    <property type="match status" value="2"/>
</dbReference>
<dbReference type="PANTHER" id="PTHR23155">
    <property type="entry name" value="DISEASE RESISTANCE PROTEIN RP"/>
    <property type="match status" value="1"/>
</dbReference>
<feature type="domain" description="NB-ARC" evidence="4">
    <location>
        <begin position="42"/>
        <end position="210"/>
    </location>
</feature>
<organism evidence="8 9">
    <name type="scientific">Cinnamomum micranthum f. kanehirae</name>
    <dbReference type="NCBI Taxonomy" id="337451"/>
    <lineage>
        <taxon>Eukaryota</taxon>
        <taxon>Viridiplantae</taxon>
        <taxon>Streptophyta</taxon>
        <taxon>Embryophyta</taxon>
        <taxon>Tracheophyta</taxon>
        <taxon>Spermatophyta</taxon>
        <taxon>Magnoliopsida</taxon>
        <taxon>Magnoliidae</taxon>
        <taxon>Laurales</taxon>
        <taxon>Lauraceae</taxon>
        <taxon>Cinnamomum</taxon>
    </lineage>
</organism>
<dbReference type="Pfam" id="PF00931">
    <property type="entry name" value="NB-ARC"/>
    <property type="match status" value="2"/>
</dbReference>
<dbReference type="InterPro" id="IPR044974">
    <property type="entry name" value="Disease_R_plants"/>
</dbReference>
<gene>
    <name evidence="8" type="ORF">CKAN_01315400</name>
</gene>
<sequence length="1094" mass="125346">MHKDINEGRREASSSSQNLQGRRRLLALLEETEVVGQLEGFNTVKEQLMSDESRRCVISIIGMGGLGKTTLAKKVYHDVKHDFDSHAFVYLSEQFGIKDVLMRILKCVMGLSQEEGEKLNKLNEDELGMMLRAQLRERRYLLVIDDIWSTQAWDTLKLILPDGMNKSRVMLTTRIKDVALHADPSSHPHEMRLLNDDEGWELFIKKIFPEGDPSTACPAELEETGRKILAKCRGLPLAILVLGGLLSRKDNTFSAWSKVLESVSRLLTESSDQCRDILVLSYSDLPYYLKPCFLYLGLFPEDREIDSWRLIILGDLLIQEAQLLHGVHDQFEWIKTELNRMQCFLKDADSRQKEDEGVRNWVAEIINASYAAEDVIDIFIYSQRRRRGFVGRVKRYIFILSELRTRHKVAKKIERMRLKISDITRSRETYGIRDINEGRQEASSSSQSLQERRRLLALLEETEVVGQREGFNTVKEQLMSDESRRCVISIMGMGGLEKLNEDELGMMLRDHLREKRYLLVIDDMWSTQAWDTLKLVLPDGMNKSRVMLTTRIKDVALHADPSSHPHEMRLLNDDEGWELFMKKIFPERDPSTACPAELEETGRKILTKCGGLPLAILVLGGLLSKKVKTFSAWSKVLESVNMHLTESSDQCRDILALSYWDLPYNLKPCFLYLGLFPEDHEIYSDRLINMWIAEGFIPQKDNSIVEGVAEDYLEELVGRSMIQAASKQANGSIGSCRIHDLLRDLSISEATQNNFFTLHNDNGTSSSSTSVRRLALYDNIDGYNKHINGSISTLRSILWFAEYKGNWPRLLIPSGKLLRVFHASSAGILREATKEGEFSNLRYLRISTFASTKSLSSFIGNLSNLQTLEISLDCSLPNAIWNLEELRHLRASYVSFVGHQRLNNLRNLQSLWLRAGSWINNDLGKLTNLRDLTIRGDISSYHKALSESVKKLCNLQVLNLLQGHSIPPFMPFAHHLCLYRMVLDGRIEKLPVLPPNLAKLTLFKSKLQQDVISTLEKLPHLKYLTLWWNSYDSKKMFCSSGGFPRLEELDLHDLPLEEWIVEEGAMPSLKSVELMKMPNLKTLPEQIRVLSKWI</sequence>
<dbReference type="Gene3D" id="1.10.10.10">
    <property type="entry name" value="Winged helix-like DNA-binding domain superfamily/Winged helix DNA-binding domain"/>
    <property type="match status" value="1"/>
</dbReference>
<dbReference type="Pfam" id="PF23559">
    <property type="entry name" value="WHD_DRP"/>
    <property type="match status" value="1"/>
</dbReference>
<dbReference type="AlphaFoldDB" id="A0A3S4P176"/>
<keyword evidence="9" id="KW-1185">Reference proteome</keyword>
<keyword evidence="3" id="KW-0611">Plant defense</keyword>
<evidence type="ECO:0000313" key="9">
    <source>
        <dbReference type="Proteomes" id="UP000283530"/>
    </source>
</evidence>
<evidence type="ECO:0000313" key="8">
    <source>
        <dbReference type="EMBL" id="RWR84348.1"/>
    </source>
</evidence>
<evidence type="ECO:0000259" key="5">
    <source>
        <dbReference type="Pfam" id="PF18052"/>
    </source>
</evidence>
<comment type="caution">
    <text evidence="8">The sequence shown here is derived from an EMBL/GenBank/DDBJ whole genome shotgun (WGS) entry which is preliminary data.</text>
</comment>
<dbReference type="InterPro" id="IPR055414">
    <property type="entry name" value="LRR_R13L4/SHOC2-like"/>
</dbReference>
<dbReference type="Gene3D" id="3.80.10.10">
    <property type="entry name" value="Ribonuclease Inhibitor"/>
    <property type="match status" value="2"/>
</dbReference>
<dbReference type="Proteomes" id="UP000283530">
    <property type="component" value="Unassembled WGS sequence"/>
</dbReference>
<dbReference type="Pfam" id="PF23598">
    <property type="entry name" value="LRR_14"/>
    <property type="match status" value="1"/>
</dbReference>
<dbReference type="Gene3D" id="1.20.5.4130">
    <property type="match status" value="1"/>
</dbReference>
<feature type="domain" description="Disease resistance protein winged helix" evidence="6">
    <location>
        <begin position="675"/>
        <end position="745"/>
    </location>
</feature>
<feature type="domain" description="Disease resistance R13L4/SHOC-2-like LRR" evidence="7">
    <location>
        <begin position="794"/>
        <end position="1075"/>
    </location>
</feature>
<dbReference type="InterPro" id="IPR041118">
    <property type="entry name" value="Rx_N"/>
</dbReference>
<evidence type="ECO:0000259" key="4">
    <source>
        <dbReference type="Pfam" id="PF00931"/>
    </source>
</evidence>
<reference evidence="8 9" key="1">
    <citation type="journal article" date="2019" name="Nat. Plants">
        <title>Stout camphor tree genome fills gaps in understanding of flowering plant genome evolution.</title>
        <authorList>
            <person name="Chaw S.M."/>
            <person name="Liu Y.C."/>
            <person name="Wu Y.W."/>
            <person name="Wang H.Y."/>
            <person name="Lin C.I."/>
            <person name="Wu C.S."/>
            <person name="Ke H.M."/>
            <person name="Chang L.Y."/>
            <person name="Hsu C.Y."/>
            <person name="Yang H.T."/>
            <person name="Sudianto E."/>
            <person name="Hsu M.H."/>
            <person name="Wu K.P."/>
            <person name="Wang L.N."/>
            <person name="Leebens-Mack J.H."/>
            <person name="Tsai I.J."/>
        </authorList>
    </citation>
    <scope>NUCLEOTIDE SEQUENCE [LARGE SCALE GENOMIC DNA]</scope>
    <source>
        <strain evidence="9">cv. Chaw 1501</strain>
        <tissue evidence="8">Young leaves</tissue>
    </source>
</reference>
<evidence type="ECO:0000259" key="7">
    <source>
        <dbReference type="Pfam" id="PF23598"/>
    </source>
</evidence>
<evidence type="ECO:0000256" key="3">
    <source>
        <dbReference type="ARBA" id="ARBA00022821"/>
    </source>
</evidence>
<dbReference type="Gene3D" id="1.10.8.430">
    <property type="entry name" value="Helical domain of apoptotic protease-activating factors"/>
    <property type="match status" value="2"/>
</dbReference>
<dbReference type="InterPro" id="IPR042197">
    <property type="entry name" value="Apaf_helical"/>
</dbReference>
<evidence type="ECO:0000256" key="2">
    <source>
        <dbReference type="ARBA" id="ARBA00022741"/>
    </source>
</evidence>
<evidence type="ECO:0000256" key="1">
    <source>
        <dbReference type="ARBA" id="ARBA00022737"/>
    </source>
</evidence>